<evidence type="ECO:0000256" key="3">
    <source>
        <dbReference type="ARBA" id="ARBA00022722"/>
    </source>
</evidence>
<dbReference type="OrthoDB" id="1443334at2"/>
<dbReference type="InterPro" id="IPR050556">
    <property type="entry name" value="Type_II_TA_system_RNase"/>
</dbReference>
<evidence type="ECO:0000256" key="2">
    <source>
        <dbReference type="ARBA" id="ARBA00022649"/>
    </source>
</evidence>
<dbReference type="Proteomes" id="UP000238375">
    <property type="component" value="Unassembled WGS sequence"/>
</dbReference>
<evidence type="ECO:0000313" key="10">
    <source>
        <dbReference type="Proteomes" id="UP000238375"/>
    </source>
</evidence>
<dbReference type="InterPro" id="IPR029060">
    <property type="entry name" value="PIN-like_dom_sf"/>
</dbReference>
<protein>
    <submittedName>
        <fullName evidence="9">tRNA(fMet)-specific endonuclease VapC</fullName>
    </submittedName>
</protein>
<comment type="similarity">
    <text evidence="7">Belongs to the PINc/VapC protein family.</text>
</comment>
<dbReference type="Gene3D" id="3.40.50.1010">
    <property type="entry name" value="5'-nuclease"/>
    <property type="match status" value="1"/>
</dbReference>
<evidence type="ECO:0000259" key="8">
    <source>
        <dbReference type="Pfam" id="PF01850"/>
    </source>
</evidence>
<organism evidence="9 10">
    <name type="scientific">Spirosoma oryzae</name>
    <dbReference type="NCBI Taxonomy" id="1469603"/>
    <lineage>
        <taxon>Bacteria</taxon>
        <taxon>Pseudomonadati</taxon>
        <taxon>Bacteroidota</taxon>
        <taxon>Cytophagia</taxon>
        <taxon>Cytophagales</taxon>
        <taxon>Cytophagaceae</taxon>
        <taxon>Spirosoma</taxon>
    </lineage>
</organism>
<keyword evidence="4" id="KW-0479">Metal-binding</keyword>
<dbReference type="InterPro" id="IPR002716">
    <property type="entry name" value="PIN_dom"/>
</dbReference>
<reference evidence="9 10" key="1">
    <citation type="submission" date="2018-03" db="EMBL/GenBank/DDBJ databases">
        <title>Genomic Encyclopedia of Archaeal and Bacterial Type Strains, Phase II (KMG-II): from individual species to whole genera.</title>
        <authorList>
            <person name="Goeker M."/>
        </authorList>
    </citation>
    <scope>NUCLEOTIDE SEQUENCE [LARGE SCALE GENOMIC DNA]</scope>
    <source>
        <strain evidence="9 10">DSM 28354</strain>
    </source>
</reference>
<gene>
    <name evidence="9" type="ORF">CLV58_11364</name>
</gene>
<accession>A0A2T0SRA5</accession>
<feature type="domain" description="PIN" evidence="8">
    <location>
        <begin position="3"/>
        <end position="135"/>
    </location>
</feature>
<evidence type="ECO:0000256" key="6">
    <source>
        <dbReference type="ARBA" id="ARBA00022842"/>
    </source>
</evidence>
<dbReference type="PANTHER" id="PTHR33653:SF1">
    <property type="entry name" value="RIBONUCLEASE VAPC2"/>
    <property type="match status" value="1"/>
</dbReference>
<name>A0A2T0SRA5_9BACT</name>
<dbReference type="GO" id="GO:0004519">
    <property type="term" value="F:endonuclease activity"/>
    <property type="evidence" value="ECO:0007669"/>
    <property type="project" value="UniProtKB-KW"/>
</dbReference>
<keyword evidence="2" id="KW-1277">Toxin-antitoxin system</keyword>
<dbReference type="Pfam" id="PF01850">
    <property type="entry name" value="PIN"/>
    <property type="match status" value="1"/>
</dbReference>
<evidence type="ECO:0000256" key="1">
    <source>
        <dbReference type="ARBA" id="ARBA00001946"/>
    </source>
</evidence>
<dbReference type="EMBL" id="PVTE01000013">
    <property type="protein sequence ID" value="PRY35936.1"/>
    <property type="molecule type" value="Genomic_DNA"/>
</dbReference>
<dbReference type="SUPFAM" id="SSF88723">
    <property type="entry name" value="PIN domain-like"/>
    <property type="match status" value="1"/>
</dbReference>
<keyword evidence="9" id="KW-0255">Endonuclease</keyword>
<dbReference type="GO" id="GO:0016787">
    <property type="term" value="F:hydrolase activity"/>
    <property type="evidence" value="ECO:0007669"/>
    <property type="project" value="UniProtKB-KW"/>
</dbReference>
<dbReference type="RefSeq" id="WP_106138843.1">
    <property type="nucleotide sequence ID" value="NZ_PVTE01000013.1"/>
</dbReference>
<keyword evidence="5" id="KW-0378">Hydrolase</keyword>
<evidence type="ECO:0000256" key="4">
    <source>
        <dbReference type="ARBA" id="ARBA00022723"/>
    </source>
</evidence>
<keyword evidence="6" id="KW-0460">Magnesium</keyword>
<dbReference type="GO" id="GO:0046872">
    <property type="term" value="F:metal ion binding"/>
    <property type="evidence" value="ECO:0007669"/>
    <property type="project" value="UniProtKB-KW"/>
</dbReference>
<comment type="caution">
    <text evidence="9">The sequence shown here is derived from an EMBL/GenBank/DDBJ whole genome shotgun (WGS) entry which is preliminary data.</text>
</comment>
<evidence type="ECO:0000313" key="9">
    <source>
        <dbReference type="EMBL" id="PRY35936.1"/>
    </source>
</evidence>
<comment type="cofactor">
    <cofactor evidence="1">
        <name>Mg(2+)</name>
        <dbReference type="ChEBI" id="CHEBI:18420"/>
    </cofactor>
</comment>
<keyword evidence="10" id="KW-1185">Reference proteome</keyword>
<sequence length="152" mass="17187">MRYVLDTNIVIAYLRKHPLAQFIDDTYDILSSQNDTFISVVTVGELRSLALQNNWGTQRTTLLNDYLNRFLVTDINVETVIQRYAIIDAYSQGRLATNPLSGSARNMSKNDLWISATASVLGATLLTMDRDFDHLHSQYVNVAYIRLNNLGA</sequence>
<evidence type="ECO:0000256" key="7">
    <source>
        <dbReference type="ARBA" id="ARBA00038093"/>
    </source>
</evidence>
<dbReference type="AlphaFoldDB" id="A0A2T0SRA5"/>
<evidence type="ECO:0000256" key="5">
    <source>
        <dbReference type="ARBA" id="ARBA00022801"/>
    </source>
</evidence>
<dbReference type="PANTHER" id="PTHR33653">
    <property type="entry name" value="RIBONUCLEASE VAPC2"/>
    <property type="match status" value="1"/>
</dbReference>
<proteinExistence type="inferred from homology"/>
<keyword evidence="3" id="KW-0540">Nuclease</keyword>